<keyword evidence="2" id="KW-0808">Transferase</keyword>
<feature type="domain" description="Methyltransferase type 11" evidence="1">
    <location>
        <begin position="49"/>
        <end position="144"/>
    </location>
</feature>
<proteinExistence type="predicted"/>
<evidence type="ECO:0000313" key="3">
    <source>
        <dbReference type="Proteomes" id="UP000006755"/>
    </source>
</evidence>
<dbReference type="PANTHER" id="PTHR43591">
    <property type="entry name" value="METHYLTRANSFERASE"/>
    <property type="match status" value="1"/>
</dbReference>
<sequence length="255" mass="27909">MSEHPHNALVSRQFGAMAQAYLASATHASGEDLALLTELVGHKPQALVLDMGCGAGHASFTVAPRVAKVVAYDLSPEMLALVATEAGRRGLGNIVTKQGAAERLPYPDASFDLVMTRYSSHHWQDIQAGLRQMRRVLKPGGVGIFMDVISPGRPLLDTWLQSLELLRDPSHVRNGSPAQWRQLLAEAGFALTDQWQFKLPLDFAAWVARMQTPQVQVDAIRALQRQASTEVSDYFDFADDGSFRVDTGVFVARGI</sequence>
<dbReference type="SUPFAM" id="SSF53335">
    <property type="entry name" value="S-adenosyl-L-methionine-dependent methyltransferases"/>
    <property type="match status" value="1"/>
</dbReference>
<dbReference type="InterPro" id="IPR013216">
    <property type="entry name" value="Methyltransf_11"/>
</dbReference>
<dbReference type="OrthoDB" id="529208at2"/>
<dbReference type="PANTHER" id="PTHR43591:SF24">
    <property type="entry name" value="2-METHOXY-6-POLYPRENYL-1,4-BENZOQUINOL METHYLASE, MITOCHONDRIAL"/>
    <property type="match status" value="1"/>
</dbReference>
<dbReference type="GO" id="GO:0008757">
    <property type="term" value="F:S-adenosylmethionine-dependent methyltransferase activity"/>
    <property type="evidence" value="ECO:0007669"/>
    <property type="project" value="InterPro"/>
</dbReference>
<organism evidence="2 3">
    <name type="scientific">Gallaecimonas xiamenensis 3-C-1</name>
    <dbReference type="NCBI Taxonomy" id="745411"/>
    <lineage>
        <taxon>Bacteria</taxon>
        <taxon>Pseudomonadati</taxon>
        <taxon>Pseudomonadota</taxon>
        <taxon>Gammaproteobacteria</taxon>
        <taxon>Enterobacterales</taxon>
        <taxon>Gallaecimonadaceae</taxon>
        <taxon>Gallaecimonas</taxon>
    </lineage>
</organism>
<dbReference type="PATRIC" id="fig|745411.4.peg.2008"/>
<dbReference type="eggNOG" id="COG2226">
    <property type="taxonomic scope" value="Bacteria"/>
</dbReference>
<protein>
    <submittedName>
        <fullName evidence="2">UbiE/COQ5 family methyltransferase</fullName>
    </submittedName>
</protein>
<keyword evidence="2" id="KW-0489">Methyltransferase</keyword>
<dbReference type="AlphaFoldDB" id="K2JEB8"/>
<evidence type="ECO:0000313" key="2">
    <source>
        <dbReference type="EMBL" id="EKE72987.1"/>
    </source>
</evidence>
<dbReference type="Pfam" id="PF08241">
    <property type="entry name" value="Methyltransf_11"/>
    <property type="match status" value="1"/>
</dbReference>
<evidence type="ECO:0000259" key="1">
    <source>
        <dbReference type="Pfam" id="PF08241"/>
    </source>
</evidence>
<dbReference type="Proteomes" id="UP000006755">
    <property type="component" value="Unassembled WGS sequence"/>
</dbReference>
<reference evidence="2 3" key="1">
    <citation type="journal article" date="2012" name="J. Bacteriol.">
        <title>Genome Sequence of Gallaecimonas xiamenensis Type Strain 3-C-1.</title>
        <authorList>
            <person name="Lai Q."/>
            <person name="Wang L."/>
            <person name="Wang W."/>
            <person name="Shao Z."/>
        </authorList>
    </citation>
    <scope>NUCLEOTIDE SEQUENCE [LARGE SCALE GENOMIC DNA]</scope>
    <source>
        <strain evidence="2 3">3-C-1</strain>
    </source>
</reference>
<accession>K2JEB8</accession>
<gene>
    <name evidence="2" type="ORF">B3C1_10237</name>
</gene>
<keyword evidence="3" id="KW-1185">Reference proteome</keyword>
<dbReference type="STRING" id="745411.B3C1_10237"/>
<name>K2JEB8_9GAMM</name>
<dbReference type="RefSeq" id="WP_008484663.1">
    <property type="nucleotide sequence ID" value="NZ_AMRI01000013.1"/>
</dbReference>
<dbReference type="InterPro" id="IPR029063">
    <property type="entry name" value="SAM-dependent_MTases_sf"/>
</dbReference>
<dbReference type="Gene3D" id="3.40.50.150">
    <property type="entry name" value="Vaccinia Virus protein VP39"/>
    <property type="match status" value="1"/>
</dbReference>
<dbReference type="CDD" id="cd02440">
    <property type="entry name" value="AdoMet_MTases"/>
    <property type="match status" value="1"/>
</dbReference>
<dbReference type="EMBL" id="AMRI01000013">
    <property type="protein sequence ID" value="EKE72987.1"/>
    <property type="molecule type" value="Genomic_DNA"/>
</dbReference>
<comment type="caution">
    <text evidence="2">The sequence shown here is derived from an EMBL/GenBank/DDBJ whole genome shotgun (WGS) entry which is preliminary data.</text>
</comment>
<dbReference type="GO" id="GO:0032259">
    <property type="term" value="P:methylation"/>
    <property type="evidence" value="ECO:0007669"/>
    <property type="project" value="UniProtKB-KW"/>
</dbReference>